<dbReference type="InterPro" id="IPR000719">
    <property type="entry name" value="Prot_kinase_dom"/>
</dbReference>
<dbReference type="GO" id="GO:0005524">
    <property type="term" value="F:ATP binding"/>
    <property type="evidence" value="ECO:0007669"/>
    <property type="project" value="InterPro"/>
</dbReference>
<dbReference type="GO" id="GO:0004672">
    <property type="term" value="F:protein kinase activity"/>
    <property type="evidence" value="ECO:0007669"/>
    <property type="project" value="InterPro"/>
</dbReference>
<feature type="domain" description="Protein kinase" evidence="1">
    <location>
        <begin position="95"/>
        <end position="349"/>
    </location>
</feature>
<evidence type="ECO:0000313" key="2">
    <source>
        <dbReference type="EMBL" id="CAD8072751.1"/>
    </source>
</evidence>
<dbReference type="PANTHER" id="PTHR44305">
    <property type="entry name" value="SI:DKEY-192D15.2-RELATED"/>
    <property type="match status" value="1"/>
</dbReference>
<protein>
    <recommendedName>
        <fullName evidence="1">Protein kinase domain-containing protein</fullName>
    </recommendedName>
</protein>
<dbReference type="InterPro" id="IPR053083">
    <property type="entry name" value="TF_kinase-domain_protein"/>
</dbReference>
<keyword evidence="3" id="KW-1185">Reference proteome</keyword>
<name>A0A8S1M4U5_9CILI</name>
<gene>
    <name evidence="2" type="ORF">PSON_ATCC_30995.1.T0290348</name>
</gene>
<comment type="caution">
    <text evidence="2">The sequence shown here is derived from an EMBL/GenBank/DDBJ whole genome shotgun (WGS) entry which is preliminary data.</text>
</comment>
<dbReference type="PANTHER" id="PTHR44305:SF24">
    <property type="entry name" value="TYROSINE-PROTEIN KINASE C03B1.5-RELATED"/>
    <property type="match status" value="1"/>
</dbReference>
<dbReference type="OrthoDB" id="4062651at2759"/>
<organism evidence="2 3">
    <name type="scientific">Paramecium sonneborni</name>
    <dbReference type="NCBI Taxonomy" id="65129"/>
    <lineage>
        <taxon>Eukaryota</taxon>
        <taxon>Sar</taxon>
        <taxon>Alveolata</taxon>
        <taxon>Ciliophora</taxon>
        <taxon>Intramacronucleata</taxon>
        <taxon>Oligohymenophorea</taxon>
        <taxon>Peniculida</taxon>
        <taxon>Parameciidae</taxon>
        <taxon>Paramecium</taxon>
    </lineage>
</organism>
<dbReference type="Proteomes" id="UP000692954">
    <property type="component" value="Unassembled WGS sequence"/>
</dbReference>
<dbReference type="Pfam" id="PF00069">
    <property type="entry name" value="Pkinase"/>
    <property type="match status" value="1"/>
</dbReference>
<dbReference type="SMART" id="SM00220">
    <property type="entry name" value="S_TKc"/>
    <property type="match status" value="1"/>
</dbReference>
<proteinExistence type="predicted"/>
<dbReference type="AlphaFoldDB" id="A0A8S1M4U5"/>
<evidence type="ECO:0000313" key="3">
    <source>
        <dbReference type="Proteomes" id="UP000692954"/>
    </source>
</evidence>
<evidence type="ECO:0000259" key="1">
    <source>
        <dbReference type="PROSITE" id="PS50011"/>
    </source>
</evidence>
<dbReference type="PROSITE" id="PS50011">
    <property type="entry name" value="PROTEIN_KINASE_DOM"/>
    <property type="match status" value="1"/>
</dbReference>
<sequence>MICKSKHFLFNTDYKLYLSQKQVIIGKSEENFKYRMPLNLSTIIKWIFNSDFTFNGFQFQWKNSWKTIIMTHDQILILKDYLDGKVTYCNLAKIYNIIQCERTGYSSKVHLTYCCANQKKYYMQIFPISDLNSQEYIKLVQIINLNHPNILKYEEYFVEDKNLYVVTSILNGKTLKERLSSQYRMEPQEIIVTLKTLLKFINDMNKLGYVFRDINSTNIFLKNDGNILIIDFETVVKIEEAFRTKAVSKEKDFLHDFKDLSKSNEEDWIEIEKFYYEQHDVLILGQLLKEMLTNKVQQTNSTERTRQLTITKTTIVKRSPKYYIYQLLQRMLEPDPKVRITTQNAIYFLEDIDFGDESYEDLPNDTYEDQNFQAVKSISIKTFLV</sequence>
<accession>A0A8S1M4U5</accession>
<reference evidence="2" key="1">
    <citation type="submission" date="2021-01" db="EMBL/GenBank/DDBJ databases">
        <authorList>
            <consortium name="Genoscope - CEA"/>
            <person name="William W."/>
        </authorList>
    </citation>
    <scope>NUCLEOTIDE SEQUENCE</scope>
</reference>
<dbReference type="EMBL" id="CAJJDN010000029">
    <property type="protein sequence ID" value="CAD8072751.1"/>
    <property type="molecule type" value="Genomic_DNA"/>
</dbReference>